<accession>A0AAN0ILV2</accession>
<dbReference type="RefSeq" id="XP_011403894.1">
    <property type="nucleotide sequence ID" value="XM_011405592.2"/>
</dbReference>
<reference evidence="2" key="2">
    <citation type="submission" date="2024-06" db="UniProtKB">
        <authorList>
            <consortium name="EnsemblMetazoa"/>
        </authorList>
    </citation>
    <scope>IDENTIFICATION</scope>
</reference>
<proteinExistence type="predicted"/>
<dbReference type="Gene3D" id="3.30.160.570">
    <property type="entry name" value="Ncd80 complex, Spc24 subunit"/>
    <property type="match status" value="1"/>
</dbReference>
<feature type="coiled-coil region" evidence="1">
    <location>
        <begin position="95"/>
        <end position="126"/>
    </location>
</feature>
<organism evidence="2 3">
    <name type="scientific">Amphimedon queenslandica</name>
    <name type="common">Sponge</name>
    <dbReference type="NCBI Taxonomy" id="400682"/>
    <lineage>
        <taxon>Eukaryota</taxon>
        <taxon>Metazoa</taxon>
        <taxon>Porifera</taxon>
        <taxon>Demospongiae</taxon>
        <taxon>Heteroscleromorpha</taxon>
        <taxon>Haplosclerida</taxon>
        <taxon>Niphatidae</taxon>
        <taxon>Amphimedon</taxon>
    </lineage>
</organism>
<keyword evidence="3" id="KW-1185">Reference proteome</keyword>
<name>A0AAN0ILV2_AMPQE</name>
<dbReference type="GeneID" id="105312724"/>
<reference evidence="3" key="1">
    <citation type="journal article" date="2010" name="Nature">
        <title>The Amphimedon queenslandica genome and the evolution of animal complexity.</title>
        <authorList>
            <person name="Srivastava M."/>
            <person name="Simakov O."/>
            <person name="Chapman J."/>
            <person name="Fahey B."/>
            <person name="Gauthier M.E."/>
            <person name="Mitros T."/>
            <person name="Richards G.S."/>
            <person name="Conaco C."/>
            <person name="Dacre M."/>
            <person name="Hellsten U."/>
            <person name="Larroux C."/>
            <person name="Putnam N.H."/>
            <person name="Stanke M."/>
            <person name="Adamska M."/>
            <person name="Darling A."/>
            <person name="Degnan S.M."/>
            <person name="Oakley T.H."/>
            <person name="Plachetzki D.C."/>
            <person name="Zhai Y."/>
            <person name="Adamski M."/>
            <person name="Calcino A."/>
            <person name="Cummins S.F."/>
            <person name="Goodstein D.M."/>
            <person name="Harris C."/>
            <person name="Jackson D.J."/>
            <person name="Leys S.P."/>
            <person name="Shu S."/>
            <person name="Woodcroft B.J."/>
            <person name="Vervoort M."/>
            <person name="Kosik K.S."/>
            <person name="Manning G."/>
            <person name="Degnan B.M."/>
            <person name="Rokhsar D.S."/>
        </authorList>
    </citation>
    <scope>NUCLEOTIDE SEQUENCE [LARGE SCALE GENOMIC DNA]</scope>
</reference>
<dbReference type="KEGG" id="aqu:105312724"/>
<evidence type="ECO:0000313" key="3">
    <source>
        <dbReference type="Proteomes" id="UP000007879"/>
    </source>
</evidence>
<evidence type="ECO:0000256" key="1">
    <source>
        <dbReference type="SAM" id="Coils"/>
    </source>
</evidence>
<sequence>MENSEIEDKHFWLAAEDIQKTLEYTKEVQDQLKSYDFSKRERIFQGISSIYEKLRNSESYWRQTEIEIENEKTKVESEINEMCQSVVPSSKTPTIENAQETVEELTESLREEKQLLKTLMQKTKDRECIKYEFKLQKKSLPVHFNESSTVDTVQGFMRRDDGEIESFSFDISKCDHVAIANSLWGLATNGVNEELLTKQN</sequence>
<dbReference type="AlphaFoldDB" id="A0AAN0ILV2"/>
<dbReference type="Proteomes" id="UP000007879">
    <property type="component" value="Unassembled WGS sequence"/>
</dbReference>
<keyword evidence="1" id="KW-0175">Coiled coil</keyword>
<evidence type="ECO:0000313" key="2">
    <source>
        <dbReference type="EnsemblMetazoa" id="XP_011403894.1"/>
    </source>
</evidence>
<dbReference type="EnsemblMetazoa" id="XM_011405592.2">
    <property type="protein sequence ID" value="XP_011403894.1"/>
    <property type="gene ID" value="LOC105312724"/>
</dbReference>
<protein>
    <submittedName>
        <fullName evidence="2">Uncharacterized protein</fullName>
    </submittedName>
</protein>